<organism evidence="2 3">
    <name type="scientific">Oryzias melastigma</name>
    <name type="common">Marine medaka</name>
    <dbReference type="NCBI Taxonomy" id="30732"/>
    <lineage>
        <taxon>Eukaryota</taxon>
        <taxon>Metazoa</taxon>
        <taxon>Chordata</taxon>
        <taxon>Craniata</taxon>
        <taxon>Vertebrata</taxon>
        <taxon>Euteleostomi</taxon>
        <taxon>Actinopterygii</taxon>
        <taxon>Neopterygii</taxon>
        <taxon>Teleostei</taxon>
        <taxon>Neoteleostei</taxon>
        <taxon>Acanthomorphata</taxon>
        <taxon>Ovalentaria</taxon>
        <taxon>Atherinomorphae</taxon>
        <taxon>Beloniformes</taxon>
        <taxon>Adrianichthyidae</taxon>
        <taxon>Oryziinae</taxon>
        <taxon>Oryzias</taxon>
    </lineage>
</organism>
<sequence>MGRCCSISTSMIYSMRRITGRRGLDITLPCNYDIKTNGPTEVCWGRGDLPFRGCSDQVLATDGHQVKEDTRVSSRYQLKGRLDEGDVSLTIMNITDEDTGLYGCRVQVPGLFNDLKDHVLLTVKAGEEMIKESTGLKMFDSINLKLSEPESGVSVATIKSPDQWSKDSMIHHGNGDKHLSYVLPATEIDKFLQAYATIGEHLLQEKQHSCSGRTERKYLQLFE</sequence>
<dbReference type="PaxDb" id="30732-ENSOMEP00000032629"/>
<dbReference type="GO" id="GO:0016020">
    <property type="term" value="C:membrane"/>
    <property type="evidence" value="ECO:0007669"/>
    <property type="project" value="UniProtKB-SubCell"/>
</dbReference>
<proteinExistence type="predicted"/>
<evidence type="ECO:0000313" key="3">
    <source>
        <dbReference type="Proteomes" id="UP000261560"/>
    </source>
</evidence>
<dbReference type="GO" id="GO:0001786">
    <property type="term" value="F:phosphatidylserine binding"/>
    <property type="evidence" value="ECO:0007669"/>
    <property type="project" value="TreeGrafter"/>
</dbReference>
<dbReference type="SUPFAM" id="SSF48726">
    <property type="entry name" value="Immunoglobulin"/>
    <property type="match status" value="1"/>
</dbReference>
<dbReference type="PANTHER" id="PTHR46608:SF3">
    <property type="entry name" value="T-CELL IMMUNOGLOBULIN AND MUCIN DOMAIN-CONTAINING PROTEIN 4"/>
    <property type="match status" value="1"/>
</dbReference>
<reference evidence="2" key="1">
    <citation type="submission" date="2025-08" db="UniProtKB">
        <authorList>
            <consortium name="Ensembl"/>
        </authorList>
    </citation>
    <scope>IDENTIFICATION</scope>
</reference>
<reference evidence="2" key="2">
    <citation type="submission" date="2025-09" db="UniProtKB">
        <authorList>
            <consortium name="Ensembl"/>
        </authorList>
    </citation>
    <scope>IDENTIFICATION</scope>
</reference>
<dbReference type="STRING" id="30732.ENSOMEP00000032629"/>
<dbReference type="InterPro" id="IPR013106">
    <property type="entry name" value="Ig_V-set"/>
</dbReference>
<dbReference type="GO" id="GO:0043277">
    <property type="term" value="P:apoptotic cell clearance"/>
    <property type="evidence" value="ECO:0007669"/>
    <property type="project" value="TreeGrafter"/>
</dbReference>
<evidence type="ECO:0000313" key="2">
    <source>
        <dbReference type="Ensembl" id="ENSOMEP00000032629.1"/>
    </source>
</evidence>
<evidence type="ECO:0000259" key="1">
    <source>
        <dbReference type="PROSITE" id="PS50835"/>
    </source>
</evidence>
<dbReference type="AlphaFoldDB" id="A0A3B3DT67"/>
<feature type="domain" description="Ig-like" evidence="1">
    <location>
        <begin position="23"/>
        <end position="107"/>
    </location>
</feature>
<dbReference type="PROSITE" id="PS50835">
    <property type="entry name" value="IG_LIKE"/>
    <property type="match status" value="1"/>
</dbReference>
<dbReference type="Ensembl" id="ENSOMET00000024976.1">
    <property type="protein sequence ID" value="ENSOMEP00000032629.1"/>
    <property type="gene ID" value="ENSOMEG00000018145.1"/>
</dbReference>
<dbReference type="Pfam" id="PF07686">
    <property type="entry name" value="V-set"/>
    <property type="match status" value="1"/>
</dbReference>
<dbReference type="Gene3D" id="2.60.40.10">
    <property type="entry name" value="Immunoglobulins"/>
    <property type="match status" value="1"/>
</dbReference>
<dbReference type="InterPro" id="IPR007110">
    <property type="entry name" value="Ig-like_dom"/>
</dbReference>
<dbReference type="InterPro" id="IPR036179">
    <property type="entry name" value="Ig-like_dom_sf"/>
</dbReference>
<dbReference type="InterPro" id="IPR013783">
    <property type="entry name" value="Ig-like_fold"/>
</dbReference>
<dbReference type="PANTHER" id="PTHR46608">
    <property type="entry name" value="T-CELL IMMUNOGLOBULIN AND MUCIN DOMAIN-CONTAINING PROTEIN 4"/>
    <property type="match status" value="1"/>
</dbReference>
<accession>A0A3B3DT67</accession>
<dbReference type="GeneTree" id="ENSGT00940000163509"/>
<name>A0A3B3DT67_ORYME</name>
<dbReference type="GO" id="GO:0060097">
    <property type="term" value="P:cytoskeletal rearrangement involved in phagocytosis, engulfment"/>
    <property type="evidence" value="ECO:0007669"/>
    <property type="project" value="TreeGrafter"/>
</dbReference>
<keyword evidence="3" id="KW-1185">Reference proteome</keyword>
<dbReference type="Proteomes" id="UP000261560">
    <property type="component" value="Unplaced"/>
</dbReference>
<dbReference type="InterPro" id="IPR003599">
    <property type="entry name" value="Ig_sub"/>
</dbReference>
<dbReference type="SMART" id="SM00409">
    <property type="entry name" value="IG"/>
    <property type="match status" value="1"/>
</dbReference>
<protein>
    <recommendedName>
        <fullName evidence="1">Ig-like domain-containing protein</fullName>
    </recommendedName>
</protein>